<evidence type="ECO:0000259" key="10">
    <source>
        <dbReference type="Pfam" id="PF03015"/>
    </source>
</evidence>
<name>A0A819M9J2_9BILA</name>
<dbReference type="CDD" id="cd09071">
    <property type="entry name" value="FAR_C"/>
    <property type="match status" value="1"/>
</dbReference>
<keyword evidence="5" id="KW-1133">Transmembrane helix</keyword>
<dbReference type="GO" id="GO:0005777">
    <property type="term" value="C:peroxisome"/>
    <property type="evidence" value="ECO:0007669"/>
    <property type="project" value="TreeGrafter"/>
</dbReference>
<evidence type="ECO:0000256" key="6">
    <source>
        <dbReference type="ARBA" id="ARBA00023098"/>
    </source>
</evidence>
<evidence type="ECO:0000259" key="11">
    <source>
        <dbReference type="Pfam" id="PF07993"/>
    </source>
</evidence>
<evidence type="ECO:0000256" key="1">
    <source>
        <dbReference type="ARBA" id="ARBA00004141"/>
    </source>
</evidence>
<gene>
    <name evidence="12" type="ORF">OKA104_LOCUS28362</name>
</gene>
<evidence type="ECO:0000313" key="12">
    <source>
        <dbReference type="EMBL" id="CAF3975670.1"/>
    </source>
</evidence>
<proteinExistence type="inferred from homology"/>
<evidence type="ECO:0000256" key="8">
    <source>
        <dbReference type="ARBA" id="ARBA00052530"/>
    </source>
</evidence>
<keyword evidence="9" id="KW-0521">NADP</keyword>
<evidence type="ECO:0000313" key="13">
    <source>
        <dbReference type="Proteomes" id="UP000663881"/>
    </source>
</evidence>
<dbReference type="AlphaFoldDB" id="A0A819M9J2"/>
<reference evidence="12" key="1">
    <citation type="submission" date="2021-02" db="EMBL/GenBank/DDBJ databases">
        <authorList>
            <person name="Nowell W R."/>
        </authorList>
    </citation>
    <scope>NUCLEOTIDE SEQUENCE</scope>
</reference>
<comment type="similarity">
    <text evidence="2 9">Belongs to the fatty acyl-CoA reductase family.</text>
</comment>
<dbReference type="FunFam" id="3.40.50.720:FF:000143">
    <property type="entry name" value="Fatty acyl-CoA reductase"/>
    <property type="match status" value="1"/>
</dbReference>
<evidence type="ECO:0000256" key="5">
    <source>
        <dbReference type="ARBA" id="ARBA00022989"/>
    </source>
</evidence>
<evidence type="ECO:0000256" key="4">
    <source>
        <dbReference type="ARBA" id="ARBA00022692"/>
    </source>
</evidence>
<dbReference type="InterPro" id="IPR036291">
    <property type="entry name" value="NAD(P)-bd_dom_sf"/>
</dbReference>
<dbReference type="EMBL" id="CAJOAY010002736">
    <property type="protein sequence ID" value="CAF3975670.1"/>
    <property type="molecule type" value="Genomic_DNA"/>
</dbReference>
<dbReference type="InterPro" id="IPR026055">
    <property type="entry name" value="FAR"/>
</dbReference>
<comment type="function">
    <text evidence="9">Catalyzes the reduction of fatty acyl-CoA to fatty alcohols.</text>
</comment>
<dbReference type="PANTHER" id="PTHR11011:SF45">
    <property type="entry name" value="FATTY ACYL-COA REDUCTASE CG8306-RELATED"/>
    <property type="match status" value="1"/>
</dbReference>
<keyword evidence="4" id="KW-0812">Transmembrane</keyword>
<feature type="domain" description="Fatty acyl-CoA reductase C-terminal" evidence="10">
    <location>
        <begin position="365"/>
        <end position="438"/>
    </location>
</feature>
<organism evidence="12 13">
    <name type="scientific">Adineta steineri</name>
    <dbReference type="NCBI Taxonomy" id="433720"/>
    <lineage>
        <taxon>Eukaryota</taxon>
        <taxon>Metazoa</taxon>
        <taxon>Spiralia</taxon>
        <taxon>Gnathifera</taxon>
        <taxon>Rotifera</taxon>
        <taxon>Eurotatoria</taxon>
        <taxon>Bdelloidea</taxon>
        <taxon>Adinetida</taxon>
        <taxon>Adinetidae</taxon>
        <taxon>Adineta</taxon>
    </lineage>
</organism>
<dbReference type="GO" id="GO:0080019">
    <property type="term" value="F:alcohol-forming very long-chain fatty acyl-CoA reductase activity"/>
    <property type="evidence" value="ECO:0007669"/>
    <property type="project" value="InterPro"/>
</dbReference>
<dbReference type="GO" id="GO:0102965">
    <property type="term" value="F:alcohol-forming long-chain fatty acyl-CoA reductase activity"/>
    <property type="evidence" value="ECO:0007669"/>
    <property type="project" value="UniProtKB-EC"/>
</dbReference>
<keyword evidence="6 9" id="KW-0443">Lipid metabolism</keyword>
<dbReference type="SUPFAM" id="SSF51735">
    <property type="entry name" value="NAD(P)-binding Rossmann-fold domains"/>
    <property type="match status" value="1"/>
</dbReference>
<keyword evidence="3 9" id="KW-0444">Lipid biosynthesis</keyword>
<feature type="domain" description="Thioester reductase (TE)" evidence="11">
    <location>
        <begin position="23"/>
        <end position="293"/>
    </location>
</feature>
<comment type="subcellular location">
    <subcellularLocation>
        <location evidence="1">Membrane</location>
        <topology evidence="1">Multi-pass membrane protein</topology>
    </subcellularLocation>
</comment>
<dbReference type="InterPro" id="IPR013120">
    <property type="entry name" value="FAR_NAD-bd"/>
</dbReference>
<evidence type="ECO:0000256" key="3">
    <source>
        <dbReference type="ARBA" id="ARBA00022516"/>
    </source>
</evidence>
<dbReference type="GO" id="GO:0035336">
    <property type="term" value="P:long-chain fatty-acyl-CoA metabolic process"/>
    <property type="evidence" value="ECO:0007669"/>
    <property type="project" value="TreeGrafter"/>
</dbReference>
<accession>A0A819M9J2</accession>
<dbReference type="Pfam" id="PF03015">
    <property type="entry name" value="Sterile"/>
    <property type="match status" value="1"/>
</dbReference>
<dbReference type="EC" id="1.2.1.84" evidence="9"/>
<keyword evidence="9" id="KW-0560">Oxidoreductase</keyword>
<keyword evidence="7" id="KW-0472">Membrane</keyword>
<dbReference type="CDD" id="cd05236">
    <property type="entry name" value="FAR-N_SDR_e"/>
    <property type="match status" value="1"/>
</dbReference>
<protein>
    <recommendedName>
        <fullName evidence="9">Fatty acyl-CoA reductase</fullName>
        <ecNumber evidence="9">1.2.1.84</ecNumber>
    </recommendedName>
</protein>
<comment type="caution">
    <text evidence="12">The sequence shown here is derived from an EMBL/GenBank/DDBJ whole genome shotgun (WGS) entry which is preliminary data.</text>
</comment>
<dbReference type="InterPro" id="IPR033640">
    <property type="entry name" value="FAR_C"/>
</dbReference>
<evidence type="ECO:0000256" key="9">
    <source>
        <dbReference type="RuleBase" id="RU363097"/>
    </source>
</evidence>
<comment type="catalytic activity">
    <reaction evidence="8 9">
        <text>a long-chain fatty acyl-CoA + 2 NADPH + 2 H(+) = a long-chain primary fatty alcohol + 2 NADP(+) + CoA</text>
        <dbReference type="Rhea" id="RHEA:52716"/>
        <dbReference type="ChEBI" id="CHEBI:15378"/>
        <dbReference type="ChEBI" id="CHEBI:57287"/>
        <dbReference type="ChEBI" id="CHEBI:57783"/>
        <dbReference type="ChEBI" id="CHEBI:58349"/>
        <dbReference type="ChEBI" id="CHEBI:77396"/>
        <dbReference type="ChEBI" id="CHEBI:83139"/>
        <dbReference type="EC" id="1.2.1.84"/>
    </reaction>
</comment>
<sequence length="454" mass="52230">MSALNPISESNIVSFFHDKNIFLTGGTGFVGKCLIEKLLRSCPGIKGIYVLVRQQKGLTPAERTEKLCASRLFDTVRATNCDFTKIIHPIEGDLRSPNFGLSTHDEEMLIEKCHIVFHSAATVRFDEPLKTALEINLLGVKKMVHLCSKMRSLQSFVHVSTAYSNCNRQCIDEIIYENPFEPEKLLSAAEWMDEDMLDLITDRLLNKFPNTYAFTKGLAETYLASHAKHLPLAIIRPSIIGSTWREPIPGFVDNYMGPSGVLAAYLTGLLRVWFADTTVKPNIIPVDIVVNMMIAISWYTWQQTNANTHISPSVFNCCAGDEEIVQSRPTSEQWLKIASEQVHSHSIGYQCQFRWPRTTITLNNFTRRLNTVKKLLNTTHFFTRNHWTFSNTQSRILRNHLRNNALDKELFDFDINELDWPKYIRNHVLGMKQHLFQEDLEQMVIHYHQNRRVT</sequence>
<dbReference type="Proteomes" id="UP000663881">
    <property type="component" value="Unassembled WGS sequence"/>
</dbReference>
<evidence type="ECO:0000256" key="7">
    <source>
        <dbReference type="ARBA" id="ARBA00023136"/>
    </source>
</evidence>
<dbReference type="PANTHER" id="PTHR11011">
    <property type="entry name" value="MALE STERILITY PROTEIN 2-RELATED"/>
    <property type="match status" value="1"/>
</dbReference>
<dbReference type="Gene3D" id="3.40.50.720">
    <property type="entry name" value="NAD(P)-binding Rossmann-like Domain"/>
    <property type="match status" value="1"/>
</dbReference>
<dbReference type="GO" id="GO:0016020">
    <property type="term" value="C:membrane"/>
    <property type="evidence" value="ECO:0007669"/>
    <property type="project" value="UniProtKB-SubCell"/>
</dbReference>
<evidence type="ECO:0000256" key="2">
    <source>
        <dbReference type="ARBA" id="ARBA00005928"/>
    </source>
</evidence>
<dbReference type="Pfam" id="PF07993">
    <property type="entry name" value="NAD_binding_4"/>
    <property type="match status" value="1"/>
</dbReference>